<dbReference type="AlphaFoldDB" id="A0A106QBF5"/>
<proteinExistence type="predicted"/>
<protein>
    <submittedName>
        <fullName evidence="1">Uncharacterized protein</fullName>
    </submittedName>
</protein>
<dbReference type="EMBL" id="LPHD01000049">
    <property type="protein sequence ID" value="KWA83905.1"/>
    <property type="molecule type" value="Genomic_DNA"/>
</dbReference>
<gene>
    <name evidence="1" type="ORF">WL29_21300</name>
</gene>
<evidence type="ECO:0000313" key="1">
    <source>
        <dbReference type="EMBL" id="KWA83905.1"/>
    </source>
</evidence>
<reference evidence="1 2" key="1">
    <citation type="submission" date="2015-11" db="EMBL/GenBank/DDBJ databases">
        <title>Expanding the genomic diversity of Burkholderia species for the development of highly accurate diagnostics.</title>
        <authorList>
            <person name="Sahl J."/>
            <person name="Keim P."/>
            <person name="Wagner D."/>
        </authorList>
    </citation>
    <scope>NUCLEOTIDE SEQUENCE [LARGE SCALE GENOMIC DNA]</scope>
    <source>
        <strain evidence="1 2">MSMB2087WGS</strain>
    </source>
</reference>
<organism evidence="1 2">
    <name type="scientific">Burkholderia ubonensis</name>
    <dbReference type="NCBI Taxonomy" id="101571"/>
    <lineage>
        <taxon>Bacteria</taxon>
        <taxon>Pseudomonadati</taxon>
        <taxon>Pseudomonadota</taxon>
        <taxon>Betaproteobacteria</taxon>
        <taxon>Burkholderiales</taxon>
        <taxon>Burkholderiaceae</taxon>
        <taxon>Burkholderia</taxon>
        <taxon>Burkholderia cepacia complex</taxon>
    </lineage>
</organism>
<evidence type="ECO:0000313" key="2">
    <source>
        <dbReference type="Proteomes" id="UP000060630"/>
    </source>
</evidence>
<accession>A0A106QBF5</accession>
<comment type="caution">
    <text evidence="1">The sequence shown here is derived from an EMBL/GenBank/DDBJ whole genome shotgun (WGS) entry which is preliminary data.</text>
</comment>
<name>A0A106QBF5_9BURK</name>
<dbReference type="RefSeq" id="WP_060192190.1">
    <property type="nucleotide sequence ID" value="NZ_LPHD01000049.1"/>
</dbReference>
<dbReference type="Proteomes" id="UP000060630">
    <property type="component" value="Unassembled WGS sequence"/>
</dbReference>
<sequence>MDAAHFFVKQQADKYEQDCLSAIQRVKRAKTMWEVKRATHVVVHPVLRGMRMTHAGAGRLLERAAEERMEALLNEQLKEAAGMPDLAARRAYLGERRQRDWDALRGDFASLYRKADMEGQRLLAKP</sequence>